<evidence type="ECO:0000256" key="1">
    <source>
        <dbReference type="SAM" id="SignalP"/>
    </source>
</evidence>
<dbReference type="Proteomes" id="UP001162131">
    <property type="component" value="Unassembled WGS sequence"/>
</dbReference>
<dbReference type="SUPFAM" id="SSF57184">
    <property type="entry name" value="Growth factor receptor domain"/>
    <property type="match status" value="1"/>
</dbReference>
<comment type="caution">
    <text evidence="2">The sequence shown here is derived from an EMBL/GenBank/DDBJ whole genome shotgun (WGS) entry which is preliminary data.</text>
</comment>
<feature type="chain" id="PRO_5043728754" evidence="1">
    <location>
        <begin position="22"/>
        <end position="461"/>
    </location>
</feature>
<dbReference type="InterPro" id="IPR009030">
    <property type="entry name" value="Growth_fac_rcpt_cys_sf"/>
</dbReference>
<gene>
    <name evidence="2" type="ORF">BSTOLATCC_MIC66188</name>
</gene>
<proteinExistence type="predicted"/>
<accession>A0AAU9K9B5</accession>
<evidence type="ECO:0000313" key="2">
    <source>
        <dbReference type="EMBL" id="CAG9336310.1"/>
    </source>
</evidence>
<sequence length="461" mass="49257">MVYSKPLNTLVVLALLSFANGFDFLGDWSLTKSTGDIISRFINSQSGSDPYLSADSNIDLSSYVSCSSMSLSGDQTWSLTTDGSSLVNPTGHAVGFWVNFESTISTKVFQFGISGGPHYIVSSTENGILKASFVSASETTDSANDVFITVHLSKWLFIAFNFANVNPNPVQFEVVWIGYDVISINSGSSVVAFDMPNGEFFFGSSIKGKFHRVILTISASINSSFDNIGLFDGSSYISIAVPCNRGTCIDSVCAQSFGSLTGKICLSSLQYCTACDTNGCTTCDPDSAREEAQYCLDCKDSGDGNVLRNYHCCALDNNCAECSKISTQCDACEAGYFLNDDSPTSTSCIYCTDSCTYCEPGPECYTCATAITQTGTTCREDSVGFQVSLDVPNIVLDFAHQLSTGLSKSSFKATLNSGADISTSGWTFTGCVAGVKQCKIEAPNIQESDLPIAIDFEFAEV</sequence>
<dbReference type="EMBL" id="CAJZBQ010000064">
    <property type="protein sequence ID" value="CAG9336310.1"/>
    <property type="molecule type" value="Genomic_DNA"/>
</dbReference>
<feature type="signal peptide" evidence="1">
    <location>
        <begin position="1"/>
        <end position="21"/>
    </location>
</feature>
<evidence type="ECO:0000313" key="3">
    <source>
        <dbReference type="Proteomes" id="UP001162131"/>
    </source>
</evidence>
<keyword evidence="1" id="KW-0732">Signal</keyword>
<protein>
    <submittedName>
        <fullName evidence="2">Uncharacterized protein</fullName>
    </submittedName>
</protein>
<name>A0AAU9K9B5_9CILI</name>
<reference evidence="2" key="1">
    <citation type="submission" date="2021-09" db="EMBL/GenBank/DDBJ databases">
        <authorList>
            <consortium name="AG Swart"/>
            <person name="Singh M."/>
            <person name="Singh A."/>
            <person name="Seah K."/>
            <person name="Emmerich C."/>
        </authorList>
    </citation>
    <scope>NUCLEOTIDE SEQUENCE</scope>
    <source>
        <strain evidence="2">ATCC30299</strain>
    </source>
</reference>
<dbReference type="AlphaFoldDB" id="A0AAU9K9B5"/>
<organism evidence="2 3">
    <name type="scientific">Blepharisma stoltei</name>
    <dbReference type="NCBI Taxonomy" id="1481888"/>
    <lineage>
        <taxon>Eukaryota</taxon>
        <taxon>Sar</taxon>
        <taxon>Alveolata</taxon>
        <taxon>Ciliophora</taxon>
        <taxon>Postciliodesmatophora</taxon>
        <taxon>Heterotrichea</taxon>
        <taxon>Heterotrichida</taxon>
        <taxon>Blepharismidae</taxon>
        <taxon>Blepharisma</taxon>
    </lineage>
</organism>
<keyword evidence="3" id="KW-1185">Reference proteome</keyword>